<dbReference type="GO" id="GO:0020037">
    <property type="term" value="F:heme binding"/>
    <property type="evidence" value="ECO:0007669"/>
    <property type="project" value="TreeGrafter"/>
</dbReference>
<dbReference type="GO" id="GO:0016020">
    <property type="term" value="C:membrane"/>
    <property type="evidence" value="ECO:0007669"/>
    <property type="project" value="TreeGrafter"/>
</dbReference>
<evidence type="ECO:0000313" key="7">
    <source>
        <dbReference type="EMBL" id="KAG2180904.1"/>
    </source>
</evidence>
<protein>
    <recommendedName>
        <fullName evidence="6">Cytochrome b5 heme-binding domain-containing protein</fullName>
    </recommendedName>
</protein>
<dbReference type="SUPFAM" id="SSF55856">
    <property type="entry name" value="Cytochrome b5-like heme/steroid binding domain"/>
    <property type="match status" value="2"/>
</dbReference>
<evidence type="ECO:0000259" key="6">
    <source>
        <dbReference type="PROSITE" id="PS50255"/>
    </source>
</evidence>
<dbReference type="Proteomes" id="UP000654370">
    <property type="component" value="Unassembled WGS sequence"/>
</dbReference>
<reference evidence="7" key="1">
    <citation type="submission" date="2020-12" db="EMBL/GenBank/DDBJ databases">
        <title>Metabolic potential, ecology and presence of endohyphal bacteria is reflected in genomic diversity of Mucoromycotina.</title>
        <authorList>
            <person name="Muszewska A."/>
            <person name="Okrasinska A."/>
            <person name="Steczkiewicz K."/>
            <person name="Drgas O."/>
            <person name="Orlowska M."/>
            <person name="Perlinska-Lenart U."/>
            <person name="Aleksandrzak-Piekarczyk T."/>
            <person name="Szatraj K."/>
            <person name="Zielenkiewicz U."/>
            <person name="Pilsyk S."/>
            <person name="Malc E."/>
            <person name="Mieczkowski P."/>
            <person name="Kruszewska J.S."/>
            <person name="Biernat P."/>
            <person name="Pawlowska J."/>
        </authorList>
    </citation>
    <scope>NUCLEOTIDE SEQUENCE</scope>
    <source>
        <strain evidence="7">WA0000067209</strain>
    </source>
</reference>
<keyword evidence="3" id="KW-0408">Iron</keyword>
<sequence>MSAPLSLAQIASHNTKRDIYVAVHNKVYNITDFVEEVSSFSNVPGSCEIAILMSIFHSIPERLMHILTKHFSSFLGKDATESFEDIGHSDEAREILEKYYVADLDEASKTQVKKTPAARAPSSSDSSSSGSSLRLIVPILAVAGYFYYKYAVQRN</sequence>
<evidence type="ECO:0000256" key="2">
    <source>
        <dbReference type="ARBA" id="ARBA00022723"/>
    </source>
</evidence>
<keyword evidence="2" id="KW-0479">Metal-binding</keyword>
<dbReference type="PANTHER" id="PTHR19359:SF14">
    <property type="entry name" value="CYTOCHROME B5 A"/>
    <property type="match status" value="1"/>
</dbReference>
<evidence type="ECO:0000256" key="4">
    <source>
        <dbReference type="ARBA" id="ARBA00038168"/>
    </source>
</evidence>
<evidence type="ECO:0000256" key="5">
    <source>
        <dbReference type="SAM" id="MobiDB-lite"/>
    </source>
</evidence>
<comment type="similarity">
    <text evidence="4">Belongs to the cytochrome b5 family.</text>
</comment>
<evidence type="ECO:0000313" key="8">
    <source>
        <dbReference type="Proteomes" id="UP000654370"/>
    </source>
</evidence>
<dbReference type="InterPro" id="IPR001199">
    <property type="entry name" value="Cyt_B5-like_heme/steroid-bd"/>
</dbReference>
<keyword evidence="1" id="KW-0349">Heme</keyword>
<comment type="caution">
    <text evidence="7">The sequence shown here is derived from an EMBL/GenBank/DDBJ whole genome shotgun (WGS) entry which is preliminary data.</text>
</comment>
<dbReference type="Pfam" id="PF00173">
    <property type="entry name" value="Cyt-b5"/>
    <property type="match status" value="2"/>
</dbReference>
<gene>
    <name evidence="7" type="ORF">INT43_008484</name>
</gene>
<evidence type="ECO:0000256" key="3">
    <source>
        <dbReference type="ARBA" id="ARBA00023004"/>
    </source>
</evidence>
<name>A0A8H7PWS6_MORIS</name>
<evidence type="ECO:0000256" key="1">
    <source>
        <dbReference type="ARBA" id="ARBA00022617"/>
    </source>
</evidence>
<feature type="region of interest" description="Disordered" evidence="5">
    <location>
        <begin position="112"/>
        <end position="131"/>
    </location>
</feature>
<dbReference type="Gene3D" id="3.10.120.10">
    <property type="entry name" value="Cytochrome b5-like heme/steroid binding domain"/>
    <property type="match status" value="1"/>
</dbReference>
<accession>A0A8H7PWS6</accession>
<dbReference type="SMART" id="SM01117">
    <property type="entry name" value="Cyt-b5"/>
    <property type="match status" value="1"/>
</dbReference>
<feature type="domain" description="Cytochrome b5 heme-binding" evidence="6">
    <location>
        <begin position="2"/>
        <end position="105"/>
    </location>
</feature>
<dbReference type="InterPro" id="IPR036400">
    <property type="entry name" value="Cyt_B5-like_heme/steroid_sf"/>
</dbReference>
<dbReference type="EMBL" id="JAEPQZ010000005">
    <property type="protein sequence ID" value="KAG2180904.1"/>
    <property type="molecule type" value="Genomic_DNA"/>
</dbReference>
<dbReference type="GO" id="GO:0046872">
    <property type="term" value="F:metal ion binding"/>
    <property type="evidence" value="ECO:0007669"/>
    <property type="project" value="UniProtKB-KW"/>
</dbReference>
<dbReference type="AlphaFoldDB" id="A0A8H7PWS6"/>
<dbReference type="OrthoDB" id="260519at2759"/>
<feature type="compositionally biased region" description="Low complexity" evidence="5">
    <location>
        <begin position="122"/>
        <end position="131"/>
    </location>
</feature>
<dbReference type="PANTHER" id="PTHR19359">
    <property type="entry name" value="CYTOCHROME B5"/>
    <property type="match status" value="1"/>
</dbReference>
<keyword evidence="8" id="KW-1185">Reference proteome</keyword>
<organism evidence="7 8">
    <name type="scientific">Mortierella isabellina</name>
    <name type="common">Filamentous fungus</name>
    <name type="synonym">Umbelopsis isabellina</name>
    <dbReference type="NCBI Taxonomy" id="91625"/>
    <lineage>
        <taxon>Eukaryota</taxon>
        <taxon>Fungi</taxon>
        <taxon>Fungi incertae sedis</taxon>
        <taxon>Mucoromycota</taxon>
        <taxon>Mucoromycotina</taxon>
        <taxon>Umbelopsidomycetes</taxon>
        <taxon>Umbelopsidales</taxon>
        <taxon>Umbelopsidaceae</taxon>
        <taxon>Umbelopsis</taxon>
    </lineage>
</organism>
<dbReference type="InterPro" id="IPR050668">
    <property type="entry name" value="Cytochrome_b5"/>
</dbReference>
<dbReference type="PROSITE" id="PS50255">
    <property type="entry name" value="CYTOCHROME_B5_2"/>
    <property type="match status" value="1"/>
</dbReference>
<proteinExistence type="inferred from homology"/>